<dbReference type="Pfam" id="PF08473">
    <property type="entry name" value="VGCC_alpha2"/>
    <property type="match status" value="1"/>
</dbReference>
<evidence type="ECO:0000313" key="2">
    <source>
        <dbReference type="EMBL" id="KAA8590995.1"/>
    </source>
</evidence>
<evidence type="ECO:0000259" key="1">
    <source>
        <dbReference type="Pfam" id="PF08473"/>
    </source>
</evidence>
<evidence type="ECO:0000313" key="3">
    <source>
        <dbReference type="Proteomes" id="UP000327493"/>
    </source>
</evidence>
<dbReference type="InterPro" id="IPR051173">
    <property type="entry name" value="Ca_channel_alpha-2/delta"/>
</dbReference>
<dbReference type="PANTHER" id="PTHR10166">
    <property type="entry name" value="VOLTAGE-DEPENDENT CALCIUM CHANNEL SUBUNIT ALPHA-2/DELTA-RELATED"/>
    <property type="match status" value="1"/>
</dbReference>
<dbReference type="GO" id="GO:0005245">
    <property type="term" value="F:voltage-gated calcium channel activity"/>
    <property type="evidence" value="ECO:0007669"/>
    <property type="project" value="TreeGrafter"/>
</dbReference>
<gene>
    <name evidence="2" type="ORF">FQN60_001938</name>
</gene>
<organism evidence="2 3">
    <name type="scientific">Etheostoma spectabile</name>
    <name type="common">orangethroat darter</name>
    <dbReference type="NCBI Taxonomy" id="54343"/>
    <lineage>
        <taxon>Eukaryota</taxon>
        <taxon>Metazoa</taxon>
        <taxon>Chordata</taxon>
        <taxon>Craniata</taxon>
        <taxon>Vertebrata</taxon>
        <taxon>Euteleostomi</taxon>
        <taxon>Actinopterygii</taxon>
        <taxon>Neopterygii</taxon>
        <taxon>Teleostei</taxon>
        <taxon>Neoteleostei</taxon>
        <taxon>Acanthomorphata</taxon>
        <taxon>Eupercaria</taxon>
        <taxon>Perciformes</taxon>
        <taxon>Percoidei</taxon>
        <taxon>Percidae</taxon>
        <taxon>Etheostomatinae</taxon>
        <taxon>Etheostoma</taxon>
    </lineage>
</organism>
<dbReference type="PANTHER" id="PTHR10166:SF25">
    <property type="entry name" value="VOLTAGE-DEPENDENT CALCIUM CHANNEL SUBUNIT ALPHA-2_DELTA-3"/>
    <property type="match status" value="1"/>
</dbReference>
<name>A0A5J5DD31_9PERO</name>
<dbReference type="AlphaFoldDB" id="A0A5J5DD31"/>
<feature type="non-terminal residue" evidence="2">
    <location>
        <position position="1"/>
    </location>
</feature>
<keyword evidence="3" id="KW-1185">Reference proteome</keyword>
<proteinExistence type="predicted"/>
<feature type="domain" description="Voltage-dependent calcium channel alpha-2/delta subunit conserved region" evidence="1">
    <location>
        <begin position="53"/>
        <end position="245"/>
    </location>
</feature>
<protein>
    <recommendedName>
        <fullName evidence="1">Voltage-dependent calcium channel alpha-2/delta subunit conserved region domain-containing protein</fullName>
    </recommendedName>
</protein>
<dbReference type="GO" id="GO:0005891">
    <property type="term" value="C:voltage-gated calcium channel complex"/>
    <property type="evidence" value="ECO:0007669"/>
    <property type="project" value="TreeGrafter"/>
</dbReference>
<reference evidence="2 3" key="1">
    <citation type="submission" date="2019-08" db="EMBL/GenBank/DDBJ databases">
        <title>A chromosome-level genome assembly, high-density linkage maps, and genome scans reveal the genomic architecture of hybrid incompatibilities underlying speciation via character displacement in darters (Percidae: Etheostominae).</title>
        <authorList>
            <person name="Moran R.L."/>
            <person name="Catchen J.M."/>
            <person name="Fuller R.C."/>
        </authorList>
    </citation>
    <scope>NUCLEOTIDE SEQUENCE [LARGE SCALE GENOMIC DNA]</scope>
    <source>
        <strain evidence="2">EspeVRDwgs_2016</strain>
        <tissue evidence="2">Muscle</tissue>
    </source>
</reference>
<sequence>CLQDPQHCLHGHETPSEQADQSTELTASQSGNHWTVGIQMKLEFFQKKFWTASRQNINCYLIDNNGFVLVAEDYTLTGKFFGEAERAVMSKLLQMGSFKRVTLYDYQALCWVFSESSDSGHTLLDPYFAFFSAVKWILTELVIFLVEFNLCSWWYSDLTAKAQRIGRTMQVPCDTEYPAFISERTIKENLGNVDCDGCIKYETYTCSHRAELGRPGAVQGSFVIQQIPSSNLFMVVVDNKCDCSMFEPITMDPIEIMYILNWPKTGEGCENSMECGGTVGLTPSLVATLVCVLLSLFPR</sequence>
<dbReference type="EMBL" id="VOFY01000007">
    <property type="protein sequence ID" value="KAA8590995.1"/>
    <property type="molecule type" value="Genomic_DNA"/>
</dbReference>
<comment type="caution">
    <text evidence="2">The sequence shown here is derived from an EMBL/GenBank/DDBJ whole genome shotgun (WGS) entry which is preliminary data.</text>
</comment>
<accession>A0A5J5DD31</accession>
<dbReference type="Proteomes" id="UP000327493">
    <property type="component" value="Chromosome 7"/>
</dbReference>
<dbReference type="InterPro" id="IPR013680">
    <property type="entry name" value="VDCC_a2/dsu"/>
</dbReference>